<evidence type="ECO:0000313" key="1">
    <source>
        <dbReference type="EMBL" id="GAA0443520.1"/>
    </source>
</evidence>
<reference evidence="2" key="1">
    <citation type="journal article" date="2019" name="Int. J. Syst. Evol. Microbiol.">
        <title>The Global Catalogue of Microorganisms (GCM) 10K type strain sequencing project: providing services to taxonomists for standard genome sequencing and annotation.</title>
        <authorList>
            <consortium name="The Broad Institute Genomics Platform"/>
            <consortium name="The Broad Institute Genome Sequencing Center for Infectious Disease"/>
            <person name="Wu L."/>
            <person name="Ma J."/>
        </authorList>
    </citation>
    <scope>NUCLEOTIDE SEQUENCE [LARGE SCALE GENOMIC DNA]</scope>
    <source>
        <strain evidence="2">JCM 10649</strain>
    </source>
</reference>
<accession>A0ABP3J6K7</accession>
<name>A0ABP3J6K7_9ACTN</name>
<keyword evidence="2" id="KW-1185">Reference proteome</keyword>
<sequence>MGTKRVTTHPAMGTDELHIIGDWRSVFLERWGVAEVRVKDTCTAGIRITEHTETEEEGE</sequence>
<evidence type="ECO:0000313" key="2">
    <source>
        <dbReference type="Proteomes" id="UP001499895"/>
    </source>
</evidence>
<comment type="caution">
    <text evidence="1">The sequence shown here is derived from an EMBL/GenBank/DDBJ whole genome shotgun (WGS) entry which is preliminary data.</text>
</comment>
<protein>
    <submittedName>
        <fullName evidence="1">Uncharacterized protein</fullName>
    </submittedName>
</protein>
<gene>
    <name evidence="1" type="ORF">GCM10009544_02950</name>
</gene>
<organism evidence="1 2">
    <name type="scientific">Streptomyces stramineus</name>
    <dbReference type="NCBI Taxonomy" id="173861"/>
    <lineage>
        <taxon>Bacteria</taxon>
        <taxon>Bacillati</taxon>
        <taxon>Actinomycetota</taxon>
        <taxon>Actinomycetes</taxon>
        <taxon>Kitasatosporales</taxon>
        <taxon>Streptomycetaceae</taxon>
        <taxon>Streptomyces</taxon>
    </lineage>
</organism>
<dbReference type="EMBL" id="BAAAHB010000001">
    <property type="protein sequence ID" value="GAA0443520.1"/>
    <property type="molecule type" value="Genomic_DNA"/>
</dbReference>
<proteinExistence type="predicted"/>
<dbReference type="Proteomes" id="UP001499895">
    <property type="component" value="Unassembled WGS sequence"/>
</dbReference>